<dbReference type="RefSeq" id="WP_246053299.1">
    <property type="nucleotide sequence ID" value="NZ_RJKE01000001.1"/>
</dbReference>
<sequence>MRRIALSVMALAVAGLGLTACSGGDRWCEHDATDQVVADSYCEKNTPGYEWEDDSSSSHSTKTKKKKKH</sequence>
<reference evidence="3 4" key="1">
    <citation type="submission" date="2018-11" db="EMBL/GenBank/DDBJ databases">
        <title>Sequencing the genomes of 1000 actinobacteria strains.</title>
        <authorList>
            <person name="Klenk H.-P."/>
        </authorList>
    </citation>
    <scope>NUCLEOTIDE SEQUENCE [LARGE SCALE GENOMIC DNA]</scope>
    <source>
        <strain evidence="3 4">DSM 44254</strain>
    </source>
</reference>
<protein>
    <recommendedName>
        <fullName evidence="5">Lipoprotein</fullName>
    </recommendedName>
</protein>
<organism evidence="3 4">
    <name type="scientific">Actinocorallia herbida</name>
    <dbReference type="NCBI Taxonomy" id="58109"/>
    <lineage>
        <taxon>Bacteria</taxon>
        <taxon>Bacillati</taxon>
        <taxon>Actinomycetota</taxon>
        <taxon>Actinomycetes</taxon>
        <taxon>Streptosporangiales</taxon>
        <taxon>Thermomonosporaceae</taxon>
        <taxon>Actinocorallia</taxon>
    </lineage>
</organism>
<gene>
    <name evidence="3" type="ORF">EDD29_8616</name>
</gene>
<proteinExistence type="predicted"/>
<evidence type="ECO:0000313" key="3">
    <source>
        <dbReference type="EMBL" id="ROO90875.1"/>
    </source>
</evidence>
<dbReference type="Proteomes" id="UP000272400">
    <property type="component" value="Unassembled WGS sequence"/>
</dbReference>
<feature type="region of interest" description="Disordered" evidence="1">
    <location>
        <begin position="46"/>
        <end position="69"/>
    </location>
</feature>
<feature type="chain" id="PRO_5039012489" description="Lipoprotein" evidence="2">
    <location>
        <begin position="21"/>
        <end position="69"/>
    </location>
</feature>
<dbReference type="AlphaFoldDB" id="A0A3N1DBI0"/>
<dbReference type="EMBL" id="RJKE01000001">
    <property type="protein sequence ID" value="ROO90875.1"/>
    <property type="molecule type" value="Genomic_DNA"/>
</dbReference>
<accession>A0A3N1DBI0</accession>
<comment type="caution">
    <text evidence="3">The sequence shown here is derived from an EMBL/GenBank/DDBJ whole genome shotgun (WGS) entry which is preliminary data.</text>
</comment>
<evidence type="ECO:0000256" key="2">
    <source>
        <dbReference type="SAM" id="SignalP"/>
    </source>
</evidence>
<keyword evidence="2" id="KW-0732">Signal</keyword>
<evidence type="ECO:0000256" key="1">
    <source>
        <dbReference type="SAM" id="MobiDB-lite"/>
    </source>
</evidence>
<feature type="signal peptide" evidence="2">
    <location>
        <begin position="1"/>
        <end position="20"/>
    </location>
</feature>
<evidence type="ECO:0000313" key="4">
    <source>
        <dbReference type="Proteomes" id="UP000272400"/>
    </source>
</evidence>
<keyword evidence="4" id="KW-1185">Reference proteome</keyword>
<evidence type="ECO:0008006" key="5">
    <source>
        <dbReference type="Google" id="ProtNLM"/>
    </source>
</evidence>
<name>A0A3N1DBI0_9ACTN</name>
<dbReference type="PROSITE" id="PS51257">
    <property type="entry name" value="PROKAR_LIPOPROTEIN"/>
    <property type="match status" value="1"/>
</dbReference>